<accession>A0ABV1UX04</accession>
<protein>
    <recommendedName>
        <fullName evidence="3">WXG100 family type VII secretion target</fullName>
    </recommendedName>
</protein>
<organism evidence="1 2">
    <name type="scientific">Streptomyces xantholiticus</name>
    <dbReference type="NCBI Taxonomy" id="68285"/>
    <lineage>
        <taxon>Bacteria</taxon>
        <taxon>Bacillati</taxon>
        <taxon>Actinomycetota</taxon>
        <taxon>Actinomycetes</taxon>
        <taxon>Kitasatosporales</taxon>
        <taxon>Streptomycetaceae</taxon>
        <taxon>Streptomyces</taxon>
    </lineage>
</organism>
<evidence type="ECO:0008006" key="3">
    <source>
        <dbReference type="Google" id="ProtNLM"/>
    </source>
</evidence>
<comment type="caution">
    <text evidence="1">The sequence shown here is derived from an EMBL/GenBank/DDBJ whole genome shotgun (WGS) entry which is preliminary data.</text>
</comment>
<evidence type="ECO:0000313" key="2">
    <source>
        <dbReference type="Proteomes" id="UP001445472"/>
    </source>
</evidence>
<dbReference type="Proteomes" id="UP001445472">
    <property type="component" value="Unassembled WGS sequence"/>
</dbReference>
<keyword evidence="2" id="KW-1185">Reference proteome</keyword>
<evidence type="ECO:0000313" key="1">
    <source>
        <dbReference type="EMBL" id="MER6615317.1"/>
    </source>
</evidence>
<gene>
    <name evidence="1" type="ORF">ABT276_18515</name>
</gene>
<dbReference type="Gene3D" id="1.10.287.1060">
    <property type="entry name" value="ESAT-6-like"/>
    <property type="match status" value="1"/>
</dbReference>
<sequence length="121" mass="13069">MVEAPKQILDIKTADLKASAPTFQEQSAALRLAAKTLAEKLGELGTPWGDDEQGSQFADIYLPHVKQIKQSTDILIDGLASIHLAMTDMADGHIENEALIAAMFARLKPEGDRDAHDSSAK</sequence>
<name>A0ABV1UX04_9ACTN</name>
<reference evidence="1 2" key="1">
    <citation type="submission" date="2024-06" db="EMBL/GenBank/DDBJ databases">
        <title>The Natural Products Discovery Center: Release of the First 8490 Sequenced Strains for Exploring Actinobacteria Biosynthetic Diversity.</title>
        <authorList>
            <person name="Kalkreuter E."/>
            <person name="Kautsar S.A."/>
            <person name="Yang D."/>
            <person name="Bader C.D."/>
            <person name="Teijaro C.N."/>
            <person name="Fluegel L."/>
            <person name="Davis C.M."/>
            <person name="Simpson J.R."/>
            <person name="Lauterbach L."/>
            <person name="Steele A.D."/>
            <person name="Gui C."/>
            <person name="Meng S."/>
            <person name="Li G."/>
            <person name="Viehrig K."/>
            <person name="Ye F."/>
            <person name="Su P."/>
            <person name="Kiefer A.F."/>
            <person name="Nichols A."/>
            <person name="Cepeda A.J."/>
            <person name="Yan W."/>
            <person name="Fan B."/>
            <person name="Jiang Y."/>
            <person name="Adhikari A."/>
            <person name="Zheng C.-J."/>
            <person name="Schuster L."/>
            <person name="Cowan T.M."/>
            <person name="Smanski M.J."/>
            <person name="Chevrette M.G."/>
            <person name="De Carvalho L.P.S."/>
            <person name="Shen B."/>
        </authorList>
    </citation>
    <scope>NUCLEOTIDE SEQUENCE [LARGE SCALE GENOMIC DNA]</scope>
    <source>
        <strain evidence="1 2">NPDC000837</strain>
    </source>
</reference>
<proteinExistence type="predicted"/>
<dbReference type="EMBL" id="JBEPBX010000015">
    <property type="protein sequence ID" value="MER6615317.1"/>
    <property type="molecule type" value="Genomic_DNA"/>
</dbReference>
<dbReference type="RefSeq" id="WP_351976916.1">
    <property type="nucleotide sequence ID" value="NZ_JBEPBX010000015.1"/>
</dbReference>